<evidence type="ECO:0000313" key="9">
    <source>
        <dbReference type="EMBL" id="WFC99759.1"/>
    </source>
</evidence>
<proteinExistence type="inferred from homology"/>
<keyword evidence="5" id="KW-0694">RNA-binding</keyword>
<dbReference type="GO" id="GO:0003723">
    <property type="term" value="F:RNA binding"/>
    <property type="evidence" value="ECO:0007669"/>
    <property type="project" value="UniProtKB-KW"/>
</dbReference>
<feature type="compositionally biased region" description="Polar residues" evidence="7">
    <location>
        <begin position="499"/>
        <end position="510"/>
    </location>
</feature>
<keyword evidence="4" id="KW-0963">Cytoplasm</keyword>
<evidence type="ECO:0000256" key="1">
    <source>
        <dbReference type="ARBA" id="ARBA00004123"/>
    </source>
</evidence>
<dbReference type="PANTHER" id="PTHR21551:SF0">
    <property type="entry name" value="PROTEIN ASSOCIATED WITH TOPO II RELATED-1, ISOFORM A"/>
    <property type="match status" value="1"/>
</dbReference>
<feature type="compositionally biased region" description="Polar residues" evidence="7">
    <location>
        <begin position="143"/>
        <end position="156"/>
    </location>
</feature>
<feature type="region of interest" description="Disordered" evidence="7">
    <location>
        <begin position="422"/>
        <end position="453"/>
    </location>
</feature>
<evidence type="ECO:0000256" key="2">
    <source>
        <dbReference type="ARBA" id="ARBA00004201"/>
    </source>
</evidence>
<evidence type="ECO:0000256" key="7">
    <source>
        <dbReference type="SAM" id="MobiDB-lite"/>
    </source>
</evidence>
<sequence>MSFFGFDPTLAKQGKRDAADGDSALDEKIDRMLAASAQEDVEVYTWGQDVYDGLGDQLQETHDDFNEDTFGTLAQKDIGTDFAFNTQDTSSKNDRNASAFAVSFDEFWSTPNLMTDAPSGAPSGAAQGESLTPFAENRESDLQSHQVSSGASPASHAQQAPMPTPAPATAPSRPMTLEEVEAELRAKKSTTPSTSVSLPQTNSGLQRQPSSSPSPAVPHATTQDPARHRMSAVAAAGISAQSTSANMPGMPPVALAPSSSTQLPSRPRSPGPPLQPAQDPQAAHLARLRSMLEACPKPVQECILSLPPPIQFGSLEEIAARFPALLHPNVPSSEEQAAIQVLLSTAPARMQQWQAAEEKRRAKAAKIANITRYNGLMSGSDKDFITRIQISHLVTPDPYADDFYAHVFFAVRGGGRKVVLPTSASTEENLSDPSRNPTDEKKPSKRKLTRHENAMLRMQQQVERLVENRKKREAKGSVASLSGTLGRVSLSSANKPRQILQVINNTTPVSEQDKSKSETSGAEDAMRVALQGASLDDASLRAHGVQKHQALTRRESLVILERLYAMVLRLEQLRREPTLDNDADALREQTQLTENLWNELRVLDPLQVSDPHPFVSLLNHVKGKRLLPRALRLLDAEQGLTTLTMLIALFSSLDAVRDYSHLEQYQASDAFPHAARARLNASQAAEIGRSIEAFGNSVLFNMISLINQAPLRIISGMLALLMERNDIVSVSKTRPGISILTVLLSRAETLRQKASNLAGLEDDAPTADEIQQWSNVFGVLFDRLAADGMLSQLFPSTRIQAALPFGVDLYLAHAARNPRTRFDLDAEDEPVWNVMALFAIHSDLNQQQRLVQELREKILSTIIAAKEAKSKGAQREESVRIHNVNLLLHALNLDAAQISL</sequence>
<name>A0AAJ5Z033_9BASI</name>
<feature type="compositionally biased region" description="Polar residues" evidence="7">
    <location>
        <begin position="189"/>
        <end position="208"/>
    </location>
</feature>
<dbReference type="Pfam" id="PF09770">
    <property type="entry name" value="PAT1"/>
    <property type="match status" value="1"/>
</dbReference>
<reference evidence="9 10" key="1">
    <citation type="submission" date="2023-03" db="EMBL/GenBank/DDBJ databases">
        <title>Mating type loci evolution in Malassezia.</title>
        <authorList>
            <person name="Coelho M.A."/>
        </authorList>
    </citation>
    <scope>NUCLEOTIDE SEQUENCE [LARGE SCALE GENOMIC DNA]</scope>
    <source>
        <strain evidence="9 10">CBS 9725</strain>
    </source>
</reference>
<feature type="region of interest" description="Disordered" evidence="7">
    <location>
        <begin position="1"/>
        <end position="23"/>
    </location>
</feature>
<accession>A0AAJ5Z033</accession>
<feature type="region of interest" description="Disordered" evidence="7">
    <location>
        <begin position="137"/>
        <end position="283"/>
    </location>
</feature>
<evidence type="ECO:0000256" key="6">
    <source>
        <dbReference type="ARBA" id="ARBA00023242"/>
    </source>
</evidence>
<dbReference type="EMBL" id="CP119945">
    <property type="protein sequence ID" value="WFC99759.1"/>
    <property type="molecule type" value="Genomic_DNA"/>
</dbReference>
<dbReference type="GO" id="GO:0033962">
    <property type="term" value="P:P-body assembly"/>
    <property type="evidence" value="ECO:0007669"/>
    <property type="project" value="TreeGrafter"/>
</dbReference>
<dbReference type="InterPro" id="IPR039900">
    <property type="entry name" value="Pat1-like"/>
</dbReference>
<dbReference type="Proteomes" id="UP001219567">
    <property type="component" value="Chromosome 3"/>
</dbReference>
<protein>
    <submittedName>
        <fullName evidence="9">DNA topoisomerase 2-associated protein pat1</fullName>
    </submittedName>
</protein>
<comment type="subcellular location">
    <subcellularLocation>
        <location evidence="2">Cytoplasm</location>
        <location evidence="2">P-body</location>
    </subcellularLocation>
    <subcellularLocation>
        <location evidence="1">Nucleus</location>
    </subcellularLocation>
</comment>
<evidence type="ECO:0000259" key="8">
    <source>
        <dbReference type="Pfam" id="PF09770"/>
    </source>
</evidence>
<dbReference type="InterPro" id="IPR019167">
    <property type="entry name" value="PAT1_dom"/>
</dbReference>
<evidence type="ECO:0000256" key="5">
    <source>
        <dbReference type="ARBA" id="ARBA00022884"/>
    </source>
</evidence>
<evidence type="ECO:0000256" key="3">
    <source>
        <dbReference type="ARBA" id="ARBA00009138"/>
    </source>
</evidence>
<feature type="domain" description="mRNA decay factor PAT1" evidence="8">
    <location>
        <begin position="1"/>
        <end position="895"/>
    </location>
</feature>
<gene>
    <name evidence="9" type="primary">PAT1</name>
    <name evidence="9" type="ORF">MYAM1_002504</name>
</gene>
<keyword evidence="6" id="KW-0539">Nucleus</keyword>
<keyword evidence="10" id="KW-1185">Reference proteome</keyword>
<feature type="region of interest" description="Disordered" evidence="7">
    <location>
        <begin position="499"/>
        <end position="523"/>
    </location>
</feature>
<feature type="compositionally biased region" description="Basic and acidic residues" evidence="7">
    <location>
        <begin position="14"/>
        <end position="23"/>
    </location>
</feature>
<feature type="compositionally biased region" description="Polar residues" evidence="7">
    <location>
        <begin position="422"/>
        <end position="436"/>
    </location>
</feature>
<dbReference type="GO" id="GO:0000290">
    <property type="term" value="P:deadenylation-dependent decapping of nuclear-transcribed mRNA"/>
    <property type="evidence" value="ECO:0007669"/>
    <property type="project" value="InterPro"/>
</dbReference>
<dbReference type="GO" id="GO:0000932">
    <property type="term" value="C:P-body"/>
    <property type="evidence" value="ECO:0007669"/>
    <property type="project" value="UniProtKB-SubCell"/>
</dbReference>
<organism evidence="9 10">
    <name type="scientific">Malassezia yamatoensis</name>
    <dbReference type="NCBI Taxonomy" id="253288"/>
    <lineage>
        <taxon>Eukaryota</taxon>
        <taxon>Fungi</taxon>
        <taxon>Dikarya</taxon>
        <taxon>Basidiomycota</taxon>
        <taxon>Ustilaginomycotina</taxon>
        <taxon>Malasseziomycetes</taxon>
        <taxon>Malasseziales</taxon>
        <taxon>Malasseziaceae</taxon>
        <taxon>Malassezia</taxon>
    </lineage>
</organism>
<dbReference type="PANTHER" id="PTHR21551">
    <property type="entry name" value="TOPOISOMERASE II-ASSOCIATED PROTEIN PAT1"/>
    <property type="match status" value="1"/>
</dbReference>
<evidence type="ECO:0000313" key="10">
    <source>
        <dbReference type="Proteomes" id="UP001219567"/>
    </source>
</evidence>
<evidence type="ECO:0000256" key="4">
    <source>
        <dbReference type="ARBA" id="ARBA00022490"/>
    </source>
</evidence>
<dbReference type="AlphaFoldDB" id="A0AAJ5Z033"/>
<dbReference type="GO" id="GO:0005634">
    <property type="term" value="C:nucleus"/>
    <property type="evidence" value="ECO:0007669"/>
    <property type="project" value="UniProtKB-SubCell"/>
</dbReference>
<comment type="similarity">
    <text evidence="3">Belongs to the PAT1 family.</text>
</comment>